<dbReference type="PANTHER" id="PTHR22765:SF434">
    <property type="entry name" value="GB|AAD18119.1-RELATED"/>
    <property type="match status" value="1"/>
</dbReference>
<evidence type="ECO:0000313" key="6">
    <source>
        <dbReference type="Proteomes" id="UP001160483"/>
    </source>
</evidence>
<dbReference type="EMBL" id="CAKKTJ010000124">
    <property type="protein sequence ID" value="CAH0475376.1"/>
    <property type="molecule type" value="Genomic_DNA"/>
</dbReference>
<organism evidence="3 6">
    <name type="scientific">Peronospora belbahrii</name>
    <dbReference type="NCBI Taxonomy" id="622444"/>
    <lineage>
        <taxon>Eukaryota</taxon>
        <taxon>Sar</taxon>
        <taxon>Stramenopiles</taxon>
        <taxon>Oomycota</taxon>
        <taxon>Peronosporomycetes</taxon>
        <taxon>Peronosporales</taxon>
        <taxon>Peronosporaceae</taxon>
        <taxon>Peronospora</taxon>
    </lineage>
</organism>
<dbReference type="InterPro" id="IPR051826">
    <property type="entry name" value="E3_ubiquitin-ligase_domain"/>
</dbReference>
<proteinExistence type="predicted"/>
<protein>
    <recommendedName>
        <fullName evidence="2">RING-type domain-containing protein</fullName>
    </recommendedName>
</protein>
<name>A0AAU9L5H1_9STRA</name>
<dbReference type="GO" id="GO:0061630">
    <property type="term" value="F:ubiquitin protein ligase activity"/>
    <property type="evidence" value="ECO:0007669"/>
    <property type="project" value="TreeGrafter"/>
</dbReference>
<dbReference type="SUPFAM" id="SSF57850">
    <property type="entry name" value="RING/U-box"/>
    <property type="match status" value="1"/>
</dbReference>
<keyword evidence="1" id="KW-0479">Metal-binding</keyword>
<gene>
    <name evidence="4" type="ORF">PBS001_LOCUS3426</name>
    <name evidence="3" type="ORF">PBS003_LOCUS2192</name>
</gene>
<keyword evidence="5" id="KW-1185">Reference proteome</keyword>
<evidence type="ECO:0000259" key="2">
    <source>
        <dbReference type="PROSITE" id="PS50089"/>
    </source>
</evidence>
<dbReference type="Proteomes" id="UP001158986">
    <property type="component" value="Unassembled WGS sequence"/>
</dbReference>
<evidence type="ECO:0000313" key="5">
    <source>
        <dbReference type="Proteomes" id="UP001158986"/>
    </source>
</evidence>
<comment type="caution">
    <text evidence="3">The sequence shown here is derived from an EMBL/GenBank/DDBJ whole genome shotgun (WGS) entry which is preliminary data.</text>
</comment>
<dbReference type="PROSITE" id="PS50089">
    <property type="entry name" value="ZF_RING_2"/>
    <property type="match status" value="1"/>
</dbReference>
<dbReference type="InterPro" id="IPR001841">
    <property type="entry name" value="Znf_RING"/>
</dbReference>
<keyword evidence="1" id="KW-0862">Zinc</keyword>
<evidence type="ECO:0000313" key="3">
    <source>
        <dbReference type="EMBL" id="CAH0475376.1"/>
    </source>
</evidence>
<dbReference type="GO" id="GO:0008270">
    <property type="term" value="F:zinc ion binding"/>
    <property type="evidence" value="ECO:0007669"/>
    <property type="project" value="UniProtKB-KW"/>
</dbReference>
<dbReference type="Gene3D" id="3.30.40.10">
    <property type="entry name" value="Zinc/RING finger domain, C3HC4 (zinc finger)"/>
    <property type="match status" value="1"/>
</dbReference>
<dbReference type="InterPro" id="IPR013083">
    <property type="entry name" value="Znf_RING/FYVE/PHD"/>
</dbReference>
<dbReference type="GO" id="GO:0006511">
    <property type="term" value="P:ubiquitin-dependent protein catabolic process"/>
    <property type="evidence" value="ECO:0007669"/>
    <property type="project" value="TreeGrafter"/>
</dbReference>
<keyword evidence="1" id="KW-0863">Zinc-finger</keyword>
<dbReference type="SMART" id="SM00184">
    <property type="entry name" value="RING"/>
    <property type="match status" value="1"/>
</dbReference>
<dbReference type="PANTHER" id="PTHR22765">
    <property type="entry name" value="RING FINGER AND PROTEASE ASSOCIATED DOMAIN-CONTAINING"/>
    <property type="match status" value="1"/>
</dbReference>
<dbReference type="Pfam" id="PF13639">
    <property type="entry name" value="zf-RING_2"/>
    <property type="match status" value="1"/>
</dbReference>
<feature type="domain" description="RING-type" evidence="2">
    <location>
        <begin position="306"/>
        <end position="347"/>
    </location>
</feature>
<dbReference type="CDD" id="cd16454">
    <property type="entry name" value="RING-H2_PA-TM-RING"/>
    <property type="match status" value="1"/>
</dbReference>
<evidence type="ECO:0000256" key="1">
    <source>
        <dbReference type="PROSITE-ProRule" id="PRU00175"/>
    </source>
</evidence>
<dbReference type="AlphaFoldDB" id="A0AAU9L5H1"/>
<reference evidence="3 5" key="1">
    <citation type="submission" date="2021-11" db="EMBL/GenBank/DDBJ databases">
        <authorList>
            <person name="Islam A."/>
            <person name="Islam S."/>
            <person name="Flora M.S."/>
            <person name="Rahman M."/>
            <person name="Ziaur R.M."/>
            <person name="Epstein J.H."/>
            <person name="Hassan M."/>
            <person name="Klassen M."/>
            <person name="Woodard K."/>
            <person name="Webb A."/>
            <person name="Webby R.J."/>
            <person name="El Zowalaty M.E."/>
        </authorList>
    </citation>
    <scope>NUCLEOTIDE SEQUENCE</scope>
    <source>
        <strain evidence="4">Pbs1</strain>
        <strain evidence="3">Pbs3</strain>
    </source>
</reference>
<dbReference type="EMBL" id="CAKLCB010000207">
    <property type="protein sequence ID" value="CAH0516785.1"/>
    <property type="molecule type" value="Genomic_DNA"/>
</dbReference>
<evidence type="ECO:0000313" key="4">
    <source>
        <dbReference type="EMBL" id="CAH0516785.1"/>
    </source>
</evidence>
<dbReference type="Proteomes" id="UP001160483">
    <property type="component" value="Unassembled WGS sequence"/>
</dbReference>
<sequence>MFFRSLYGSRMPQTLYPRIDPQASSYWEEDTSSSLEIARTIEEADALYTEPVEQDKKKNTMLAAAALIGDEYANCRHSVPMLSSQLAALLGPDGLALENVKSLKVDDMDVSPINAQLSPTGLISIAAADIDEAATNNSHHMPPVNGELDLAFIHSLRRASNVSKTEGNVCNPSHVVNAALTQLLGSAPASNGSISDDSITDAENVESRSKFFSLVRRHLQMLKSTSSSLVTPKIGNAADEDRSKLRFLSLLRRINELRSQQVDNGSWDGVPYPQIIALPTFNYQIRDQLGAEKKSEKDSEVCNTVCAVCCDEFELGEEVRALPCLHFYHRECIDQWLMCHRQCPICKHVVAVY</sequence>
<accession>A0AAU9L5H1</accession>